<protein>
    <submittedName>
        <fullName evidence="1">Uncharacterized protein</fullName>
    </submittedName>
</protein>
<dbReference type="Proteomes" id="UP000052020">
    <property type="component" value="Unassembled WGS sequence"/>
</dbReference>
<proteinExistence type="predicted"/>
<accession>A0A0S7XNE6</accession>
<comment type="caution">
    <text evidence="1">The sequence shown here is derived from an EMBL/GenBank/DDBJ whole genome shotgun (WGS) entry which is preliminary data.</text>
</comment>
<gene>
    <name evidence="1" type="ORF">AMK68_03080</name>
</gene>
<reference evidence="1 2" key="1">
    <citation type="journal article" date="2015" name="Microbiome">
        <title>Genomic resolution of linkages in carbon, nitrogen, and sulfur cycling among widespread estuary sediment bacteria.</title>
        <authorList>
            <person name="Baker B.J."/>
            <person name="Lazar C.S."/>
            <person name="Teske A.P."/>
            <person name="Dick G.J."/>
        </authorList>
    </citation>
    <scope>NUCLEOTIDE SEQUENCE [LARGE SCALE GENOMIC DNA]</scope>
    <source>
        <strain evidence="1">DG_56</strain>
    </source>
</reference>
<name>A0A0S7XNE6_9BACT</name>
<dbReference type="EMBL" id="LIZY01000062">
    <property type="protein sequence ID" value="KPJ63791.1"/>
    <property type="molecule type" value="Genomic_DNA"/>
</dbReference>
<evidence type="ECO:0000313" key="2">
    <source>
        <dbReference type="Proteomes" id="UP000052020"/>
    </source>
</evidence>
<organism evidence="1 2">
    <name type="scientific">candidate division KD3-62 bacterium DG_56</name>
    <dbReference type="NCBI Taxonomy" id="1704032"/>
    <lineage>
        <taxon>Bacteria</taxon>
        <taxon>candidate division KD3-62</taxon>
    </lineage>
</organism>
<sequence>MDDKVQIWRHHVEEALAPFLSRVPYGNLRLAFSEWDVNGKPSLNLAMVYEVPGGSTSQVNVTLRCDSGVFSYISPETGTEQTTEDMAQVTAMLAGAARRVPEERRRRLRQDVERWFGEGRTHHEMFLEINKLLQMDFKGGSITHHELKEGITYILELGRARSE</sequence>
<dbReference type="AlphaFoldDB" id="A0A0S7XNE6"/>
<evidence type="ECO:0000313" key="1">
    <source>
        <dbReference type="EMBL" id="KPJ63791.1"/>
    </source>
</evidence>